<dbReference type="Pfam" id="PF04239">
    <property type="entry name" value="DUF421"/>
    <property type="match status" value="1"/>
</dbReference>
<keyword evidence="5 7" id="KW-1133">Transmembrane helix</keyword>
<dbReference type="AlphaFoldDB" id="A0A0D7WDI2"/>
<evidence type="ECO:0000313" key="9">
    <source>
        <dbReference type="EMBL" id="KJD35782.1"/>
    </source>
</evidence>
<evidence type="ECO:0000256" key="2">
    <source>
        <dbReference type="ARBA" id="ARBA00006448"/>
    </source>
</evidence>
<accession>A0A0D7WDI2</accession>
<evidence type="ECO:0000256" key="4">
    <source>
        <dbReference type="ARBA" id="ARBA00022692"/>
    </source>
</evidence>
<evidence type="ECO:0000256" key="5">
    <source>
        <dbReference type="ARBA" id="ARBA00022989"/>
    </source>
</evidence>
<reference evidence="9 10" key="1">
    <citation type="submission" date="2014-11" db="EMBL/GenBank/DDBJ databases">
        <title>Tamlana sedimentorum sp. nov., isolated from shallow sand sediments of the Sea of Japan.</title>
        <authorList>
            <person name="Romanenko L.A."/>
        </authorList>
    </citation>
    <scope>NUCLEOTIDE SEQUENCE [LARGE SCALE GENOMIC DNA]</scope>
    <source>
        <strain evidence="9 10">JCM 19808</strain>
    </source>
</reference>
<comment type="subcellular location">
    <subcellularLocation>
        <location evidence="1">Cell membrane</location>
        <topology evidence="1">Multi-pass membrane protein</topology>
    </subcellularLocation>
</comment>
<feature type="transmembrane region" description="Helical" evidence="7">
    <location>
        <begin position="6"/>
        <end position="26"/>
    </location>
</feature>
<evidence type="ECO:0000259" key="8">
    <source>
        <dbReference type="Pfam" id="PF04239"/>
    </source>
</evidence>
<evidence type="ECO:0000256" key="6">
    <source>
        <dbReference type="ARBA" id="ARBA00023136"/>
    </source>
</evidence>
<proteinExistence type="inferred from homology"/>
<feature type="transmembrane region" description="Helical" evidence="7">
    <location>
        <begin position="61"/>
        <end position="82"/>
    </location>
</feature>
<dbReference type="OrthoDB" id="9793799at2"/>
<sequence>MNMDIAILVIVSVIGIFTAITIITRIFGLRTFAKMSSFDFASTIAVGSILASIIINKDQNILKGILALFCIIGFQTLFSFLVRKSDWFKKLLTNKPQLLMKDGEIFYDNLKNCNLALSDLMGKLREANVHKLSEVQAVVFESTGDISVLHSANKNDVDSIILGDVKEYKK</sequence>
<dbReference type="Gene3D" id="3.30.240.20">
    <property type="entry name" value="bsu07140 like domains"/>
    <property type="match status" value="1"/>
</dbReference>
<keyword evidence="3" id="KW-1003">Cell membrane</keyword>
<feature type="transmembrane region" description="Helical" evidence="7">
    <location>
        <begin position="38"/>
        <end position="55"/>
    </location>
</feature>
<protein>
    <recommendedName>
        <fullName evidence="8">YetF C-terminal domain-containing protein</fullName>
    </recommendedName>
</protein>
<keyword evidence="10" id="KW-1185">Reference proteome</keyword>
<feature type="domain" description="YetF C-terminal" evidence="8">
    <location>
        <begin position="84"/>
        <end position="159"/>
    </location>
</feature>
<evidence type="ECO:0000313" key="10">
    <source>
        <dbReference type="Proteomes" id="UP000032578"/>
    </source>
</evidence>
<dbReference type="PANTHER" id="PTHR34582">
    <property type="entry name" value="UPF0702 TRANSMEMBRANE PROTEIN YCAP"/>
    <property type="match status" value="1"/>
</dbReference>
<gene>
    <name evidence="9" type="ORF">PW52_08590</name>
</gene>
<dbReference type="InterPro" id="IPR023090">
    <property type="entry name" value="UPF0702_alpha/beta_dom_sf"/>
</dbReference>
<comment type="caution">
    <text evidence="9">The sequence shown here is derived from an EMBL/GenBank/DDBJ whole genome shotgun (WGS) entry which is preliminary data.</text>
</comment>
<dbReference type="EMBL" id="JTDW01000005">
    <property type="protein sequence ID" value="KJD35782.1"/>
    <property type="molecule type" value="Genomic_DNA"/>
</dbReference>
<keyword evidence="6 7" id="KW-0472">Membrane</keyword>
<name>A0A0D7WDI2_9FLAO</name>
<dbReference type="PATRIC" id="fig|1435349.4.peg.2707"/>
<organism evidence="9 10">
    <name type="scientific">Neotamlana sedimentorum</name>
    <dbReference type="NCBI Taxonomy" id="1435349"/>
    <lineage>
        <taxon>Bacteria</taxon>
        <taxon>Pseudomonadati</taxon>
        <taxon>Bacteroidota</taxon>
        <taxon>Flavobacteriia</taxon>
        <taxon>Flavobacteriales</taxon>
        <taxon>Flavobacteriaceae</taxon>
        <taxon>Neotamlana</taxon>
    </lineage>
</organism>
<dbReference type="GO" id="GO:0005886">
    <property type="term" value="C:plasma membrane"/>
    <property type="evidence" value="ECO:0007669"/>
    <property type="project" value="UniProtKB-SubCell"/>
</dbReference>
<evidence type="ECO:0000256" key="7">
    <source>
        <dbReference type="SAM" id="Phobius"/>
    </source>
</evidence>
<dbReference type="PANTHER" id="PTHR34582:SF6">
    <property type="entry name" value="UPF0702 TRANSMEMBRANE PROTEIN YCAP"/>
    <property type="match status" value="1"/>
</dbReference>
<dbReference type="Proteomes" id="UP000032578">
    <property type="component" value="Unassembled WGS sequence"/>
</dbReference>
<keyword evidence="4 7" id="KW-0812">Transmembrane</keyword>
<evidence type="ECO:0000256" key="3">
    <source>
        <dbReference type="ARBA" id="ARBA00022475"/>
    </source>
</evidence>
<comment type="similarity">
    <text evidence="2">Belongs to the UPF0702 family.</text>
</comment>
<evidence type="ECO:0000256" key="1">
    <source>
        <dbReference type="ARBA" id="ARBA00004651"/>
    </source>
</evidence>
<dbReference type="InterPro" id="IPR007353">
    <property type="entry name" value="DUF421"/>
</dbReference>